<reference evidence="6" key="1">
    <citation type="submission" date="2023-03" db="EMBL/GenBank/DDBJ databases">
        <title>Chromosome-scale reference genome and RAD-based genetic map of yellow starthistle (Centaurea solstitialis) reveal putative structural variation and QTLs associated with invader traits.</title>
        <authorList>
            <person name="Reatini B."/>
            <person name="Cang F.A."/>
            <person name="Jiang Q."/>
            <person name="Mckibben M.T.W."/>
            <person name="Barker M.S."/>
            <person name="Rieseberg L.H."/>
            <person name="Dlugosch K.M."/>
        </authorList>
    </citation>
    <scope>NUCLEOTIDE SEQUENCE</scope>
    <source>
        <strain evidence="6">CAN-66</strain>
        <tissue evidence="6">Leaf</tissue>
    </source>
</reference>
<name>A0AA38U8U9_9ASTR</name>
<dbReference type="SUPFAM" id="SSF49899">
    <property type="entry name" value="Concanavalin A-like lectins/glucanases"/>
    <property type="match status" value="1"/>
</dbReference>
<evidence type="ECO:0000313" key="7">
    <source>
        <dbReference type="Proteomes" id="UP001172457"/>
    </source>
</evidence>
<sequence length="822" mass="94522">MIKKKPASGYQVQLYAIPANYSDPYLQKWIKPTDNPIIKPTTENVSPFRDPTTAWYNNDHWKFIVGSCDNHRGVAYLYRSRDKNSLEVTRYEYYTLGRYDLVKDRYISDNSSIDGWGGLRYNYGNFYASKSLYDPAEKRRIVWGWANESSTSKEDIAKGWAEFQIHKGKTIEIKEITGVQLDVDVIFSFSRLDKAKWYEEERGVFPQHDPAKSICGVRGATVQGGLGPFGLLTLAWNKLEECTHPFMDSSNYEKENAKVTAFHKVYPDYQIHYLQHAAKKDHVDPQVHRTGYHFQPKKNWINAPMYYKGFYHLFYQYNPKGAIWGNIVWAHSVSKDMVNWVHLEHAIEPSEPFDKYGCWSGSATVYPGDKPVIYYTGIIKKKPAPGYQVQAYAIPANYSDPYLRKWIKPTDNPILKPTTENVSAWRDPTTAWYNNGHWKFIIGSRHHQRGVAYLYRSRDKVNWVKAEHPLHSKEDTGMWECPDFYPVSNRGTHGLDTSALGNHVKYVFKNSLDVTRYEYYTLGRYDLAKDRYIPDNSMIDGWGGLRYDYGNFYASKSFYDPIQKRRIVWAWANESSTSKEDIAKGWAGIQLIPRKVWLDRSGKQLLQWPIWELEKLRCQKTQLHSVKIHKGETIEIKEITAVQADVEVIFSFSSLDKAELYEEEWGAFPQHDLAKSICGVRGATVPGGLGPFGLLTLASDKLEEYTPVANNKHKVLMCSDATPSSLNKNEYKPSFGAFVDVDLSRKKLSLRSLIDHSVVESFAEGGKVAITSRVYPTLAVSKYAHLHVFNNGSETVTNHQVIRVLNSGLRFMLRENFSNLIV</sequence>
<organism evidence="6 7">
    <name type="scientific">Centaurea solstitialis</name>
    <name type="common">yellow star-thistle</name>
    <dbReference type="NCBI Taxonomy" id="347529"/>
    <lineage>
        <taxon>Eukaryota</taxon>
        <taxon>Viridiplantae</taxon>
        <taxon>Streptophyta</taxon>
        <taxon>Embryophyta</taxon>
        <taxon>Tracheophyta</taxon>
        <taxon>Spermatophyta</taxon>
        <taxon>Magnoliopsida</taxon>
        <taxon>eudicotyledons</taxon>
        <taxon>Gunneridae</taxon>
        <taxon>Pentapetalae</taxon>
        <taxon>asterids</taxon>
        <taxon>campanulids</taxon>
        <taxon>Asterales</taxon>
        <taxon>Asteraceae</taxon>
        <taxon>Carduoideae</taxon>
        <taxon>Cardueae</taxon>
        <taxon>Centaureinae</taxon>
        <taxon>Centaurea</taxon>
    </lineage>
</organism>
<comment type="caution">
    <text evidence="6">The sequence shown here is derived from an EMBL/GenBank/DDBJ whole genome shotgun (WGS) entry which is preliminary data.</text>
</comment>
<dbReference type="GO" id="GO:0004553">
    <property type="term" value="F:hydrolase activity, hydrolyzing O-glycosyl compounds"/>
    <property type="evidence" value="ECO:0007669"/>
    <property type="project" value="InterPro"/>
</dbReference>
<evidence type="ECO:0000259" key="4">
    <source>
        <dbReference type="Pfam" id="PF00251"/>
    </source>
</evidence>
<evidence type="ECO:0000259" key="5">
    <source>
        <dbReference type="Pfam" id="PF08244"/>
    </source>
</evidence>
<evidence type="ECO:0000256" key="2">
    <source>
        <dbReference type="ARBA" id="ARBA00022801"/>
    </source>
</evidence>
<dbReference type="PANTHER" id="PTHR31953">
    <property type="entry name" value="BETA-FRUCTOFURANOSIDASE, INSOLUBLE ISOENZYME CWINV1-RELATED"/>
    <property type="match status" value="1"/>
</dbReference>
<dbReference type="InterPro" id="IPR001362">
    <property type="entry name" value="Glyco_hydro_32"/>
</dbReference>
<evidence type="ECO:0000256" key="1">
    <source>
        <dbReference type="ARBA" id="ARBA00009902"/>
    </source>
</evidence>
<dbReference type="InterPro" id="IPR013148">
    <property type="entry name" value="Glyco_hydro_32_N"/>
</dbReference>
<dbReference type="InterPro" id="IPR050551">
    <property type="entry name" value="Fructan_Metab_Enzymes"/>
</dbReference>
<dbReference type="InterPro" id="IPR013189">
    <property type="entry name" value="Glyco_hydro_32_C"/>
</dbReference>
<feature type="domain" description="Glycosyl hydrolase family 32 N-terminal" evidence="4">
    <location>
        <begin position="10"/>
        <end position="85"/>
    </location>
</feature>
<dbReference type="SMART" id="SM00640">
    <property type="entry name" value="Glyco_32"/>
    <property type="match status" value="1"/>
</dbReference>
<proteinExistence type="inferred from homology"/>
<dbReference type="InterPro" id="IPR023296">
    <property type="entry name" value="Glyco_hydro_beta-prop_sf"/>
</dbReference>
<feature type="domain" description="Glycosyl hydrolase family 32 N-terminal" evidence="4">
    <location>
        <begin position="89"/>
        <end position="164"/>
    </location>
</feature>
<keyword evidence="3" id="KW-0326">Glycosidase</keyword>
<dbReference type="Pfam" id="PF08244">
    <property type="entry name" value="Glyco_hydro_32C"/>
    <property type="match status" value="1"/>
</dbReference>
<dbReference type="Gene3D" id="2.60.120.560">
    <property type="entry name" value="Exo-inulinase, domain 1"/>
    <property type="match status" value="2"/>
</dbReference>
<feature type="domain" description="Glycosyl hydrolase family 32 N-terminal" evidence="4">
    <location>
        <begin position="293"/>
        <end position="609"/>
    </location>
</feature>
<protein>
    <recommendedName>
        <fullName evidence="8">Beta-fructofuranosidase</fullName>
    </recommendedName>
</protein>
<keyword evidence="2" id="KW-0378">Hydrolase</keyword>
<keyword evidence="7" id="KW-1185">Reference proteome</keyword>
<dbReference type="Gene3D" id="2.115.10.20">
    <property type="entry name" value="Glycosyl hydrolase domain, family 43"/>
    <property type="match status" value="3"/>
</dbReference>
<dbReference type="CDD" id="cd18624">
    <property type="entry name" value="GH32_Fruct1-like"/>
    <property type="match status" value="1"/>
</dbReference>
<feature type="domain" description="Glycosyl hydrolase family 32 C-terminal" evidence="5">
    <location>
        <begin position="612"/>
        <end position="801"/>
    </location>
</feature>
<dbReference type="SUPFAM" id="SSF75005">
    <property type="entry name" value="Arabinanase/levansucrase/invertase"/>
    <property type="match status" value="2"/>
</dbReference>
<dbReference type="Proteomes" id="UP001172457">
    <property type="component" value="Chromosome 1"/>
</dbReference>
<dbReference type="InterPro" id="IPR013320">
    <property type="entry name" value="ConA-like_dom_sf"/>
</dbReference>
<evidence type="ECO:0000313" key="6">
    <source>
        <dbReference type="EMBL" id="KAJ9565257.1"/>
    </source>
</evidence>
<dbReference type="Pfam" id="PF00251">
    <property type="entry name" value="Glyco_hydro_32N"/>
    <property type="match status" value="3"/>
</dbReference>
<dbReference type="AlphaFoldDB" id="A0AA38U8U9"/>
<gene>
    <name evidence="6" type="ORF">OSB04_001223</name>
</gene>
<evidence type="ECO:0008006" key="8">
    <source>
        <dbReference type="Google" id="ProtNLM"/>
    </source>
</evidence>
<comment type="similarity">
    <text evidence="1">Belongs to the glycosyl hydrolase 32 family.</text>
</comment>
<accession>A0AA38U8U9</accession>
<dbReference type="GO" id="GO:0005975">
    <property type="term" value="P:carbohydrate metabolic process"/>
    <property type="evidence" value="ECO:0007669"/>
    <property type="project" value="InterPro"/>
</dbReference>
<dbReference type="EMBL" id="JARYMX010000001">
    <property type="protein sequence ID" value="KAJ9565257.1"/>
    <property type="molecule type" value="Genomic_DNA"/>
</dbReference>
<evidence type="ECO:0000256" key="3">
    <source>
        <dbReference type="ARBA" id="ARBA00023295"/>
    </source>
</evidence>